<feature type="coiled-coil region" evidence="1">
    <location>
        <begin position="109"/>
        <end position="153"/>
    </location>
</feature>
<sequence>MSQLSSTLREASDKNNELLSTLSQTEYAPPSLKQNTAYIDDLKSQIASTDKELKKLHETTEDERKEHLKYRDSTVKRFMHKLGGSSGKEKFASKQEKEEREFLEAWQEEREAKDRRQELAKVLEIAESNQRELQNDKTKHEQAQSELDQMYNSIFSGPTPDLPNEDQMEATVRSARDHFEQCQTQAGTEKHALEALQRASQNLVHAAGEMANAHDMSRLDMWGGGTFTDMMERDGLSKAQNSVTQALRHMDEAVRTQPAIRRFSEVTIDQGHLISDVMFDSIFTDMAQHDRIKSSEAQVQKAVQQVRGQVPEQGKRVEEAEARRRQAGHDLEEARKELQRIRAEAFERLAGGGGGPPAYSS</sequence>
<organism evidence="3 4">
    <name type="scientific">Salinomyces thailandicus</name>
    <dbReference type="NCBI Taxonomy" id="706561"/>
    <lineage>
        <taxon>Eukaryota</taxon>
        <taxon>Fungi</taxon>
        <taxon>Dikarya</taxon>
        <taxon>Ascomycota</taxon>
        <taxon>Pezizomycotina</taxon>
        <taxon>Dothideomycetes</taxon>
        <taxon>Dothideomycetidae</taxon>
        <taxon>Mycosphaerellales</taxon>
        <taxon>Teratosphaeriaceae</taxon>
        <taxon>Salinomyces</taxon>
    </lineage>
</organism>
<evidence type="ECO:0000313" key="4">
    <source>
        <dbReference type="Proteomes" id="UP000308549"/>
    </source>
</evidence>
<dbReference type="AlphaFoldDB" id="A0A4U0TSF3"/>
<evidence type="ECO:0000313" key="3">
    <source>
        <dbReference type="EMBL" id="TKA24832.1"/>
    </source>
</evidence>
<dbReference type="EMBL" id="NAJL01000040">
    <property type="protein sequence ID" value="TKA24832.1"/>
    <property type="molecule type" value="Genomic_DNA"/>
</dbReference>
<feature type="compositionally biased region" description="Basic and acidic residues" evidence="2">
    <location>
        <begin position="313"/>
        <end position="334"/>
    </location>
</feature>
<feature type="region of interest" description="Disordered" evidence="2">
    <location>
        <begin position="1"/>
        <end position="27"/>
    </location>
</feature>
<comment type="caution">
    <text evidence="3">The sequence shown here is derived from an EMBL/GenBank/DDBJ whole genome shotgun (WGS) entry which is preliminary data.</text>
</comment>
<keyword evidence="1" id="KW-0175">Coiled coil</keyword>
<keyword evidence="4" id="KW-1185">Reference proteome</keyword>
<name>A0A4U0TSF3_9PEZI</name>
<evidence type="ECO:0000256" key="1">
    <source>
        <dbReference type="SAM" id="Coils"/>
    </source>
</evidence>
<protein>
    <submittedName>
        <fullName evidence="3">Uncharacterized protein</fullName>
    </submittedName>
</protein>
<reference evidence="3 4" key="1">
    <citation type="submission" date="2017-03" db="EMBL/GenBank/DDBJ databases">
        <title>Genomes of endolithic fungi from Antarctica.</title>
        <authorList>
            <person name="Coleine C."/>
            <person name="Masonjones S."/>
            <person name="Stajich J.E."/>
        </authorList>
    </citation>
    <scope>NUCLEOTIDE SEQUENCE [LARGE SCALE GENOMIC DNA]</scope>
    <source>
        <strain evidence="3 4">CCFEE 6315</strain>
    </source>
</reference>
<dbReference type="OrthoDB" id="2562743at2759"/>
<dbReference type="PANTHER" id="PTHR21974">
    <property type="entry name" value="RE15880P"/>
    <property type="match status" value="1"/>
</dbReference>
<evidence type="ECO:0000256" key="2">
    <source>
        <dbReference type="SAM" id="MobiDB-lite"/>
    </source>
</evidence>
<feature type="compositionally biased region" description="Polar residues" evidence="2">
    <location>
        <begin position="17"/>
        <end position="27"/>
    </location>
</feature>
<dbReference type="Proteomes" id="UP000308549">
    <property type="component" value="Unassembled WGS sequence"/>
</dbReference>
<proteinExistence type="predicted"/>
<dbReference type="PANTHER" id="PTHR21974:SF2">
    <property type="entry name" value="RE15880P"/>
    <property type="match status" value="1"/>
</dbReference>
<feature type="region of interest" description="Disordered" evidence="2">
    <location>
        <begin position="305"/>
        <end position="334"/>
    </location>
</feature>
<gene>
    <name evidence="3" type="ORF">B0A50_06561</name>
</gene>
<accession>A0A4U0TSF3</accession>